<keyword evidence="2" id="KW-1185">Reference proteome</keyword>
<dbReference type="AlphaFoldDB" id="A0AAD8EJW9"/>
<gene>
    <name evidence="1" type="ORF">L9F63_015105</name>
</gene>
<reference evidence="1" key="2">
    <citation type="submission" date="2023-05" db="EMBL/GenBank/DDBJ databases">
        <authorList>
            <person name="Fouks B."/>
        </authorList>
    </citation>
    <scope>NUCLEOTIDE SEQUENCE</scope>
    <source>
        <strain evidence="1">Stay&amp;Tobe</strain>
        <tissue evidence="1">Testes</tissue>
    </source>
</reference>
<evidence type="ECO:0000313" key="1">
    <source>
        <dbReference type="EMBL" id="KAJ9593335.1"/>
    </source>
</evidence>
<evidence type="ECO:0000313" key="2">
    <source>
        <dbReference type="Proteomes" id="UP001233999"/>
    </source>
</evidence>
<feature type="non-terminal residue" evidence="1">
    <location>
        <position position="71"/>
    </location>
</feature>
<comment type="caution">
    <text evidence="1">The sequence shown here is derived from an EMBL/GenBank/DDBJ whole genome shotgun (WGS) entry which is preliminary data.</text>
</comment>
<protein>
    <submittedName>
        <fullName evidence="1">Uncharacterized protein</fullName>
    </submittedName>
</protein>
<accession>A0AAD8EJW9</accession>
<organism evidence="1 2">
    <name type="scientific">Diploptera punctata</name>
    <name type="common">Pacific beetle cockroach</name>
    <dbReference type="NCBI Taxonomy" id="6984"/>
    <lineage>
        <taxon>Eukaryota</taxon>
        <taxon>Metazoa</taxon>
        <taxon>Ecdysozoa</taxon>
        <taxon>Arthropoda</taxon>
        <taxon>Hexapoda</taxon>
        <taxon>Insecta</taxon>
        <taxon>Pterygota</taxon>
        <taxon>Neoptera</taxon>
        <taxon>Polyneoptera</taxon>
        <taxon>Dictyoptera</taxon>
        <taxon>Blattodea</taxon>
        <taxon>Blaberoidea</taxon>
        <taxon>Blaberidae</taxon>
        <taxon>Diplopterinae</taxon>
        <taxon>Diploptera</taxon>
    </lineage>
</organism>
<dbReference type="Proteomes" id="UP001233999">
    <property type="component" value="Unassembled WGS sequence"/>
</dbReference>
<name>A0AAD8EJW9_DIPPU</name>
<sequence>IFHIVCEKMAPPVPSGERDGDRFGSRLLPLYLSNTEERLQHAGLCIKYVFENKGVGQLLVPEKNRKTLDVI</sequence>
<reference evidence="1" key="1">
    <citation type="journal article" date="2023" name="IScience">
        <title>Live-bearing cockroach genome reveals convergent evolutionary mechanisms linked to viviparity in insects and beyond.</title>
        <authorList>
            <person name="Fouks B."/>
            <person name="Harrison M.C."/>
            <person name="Mikhailova A.A."/>
            <person name="Marchal E."/>
            <person name="English S."/>
            <person name="Carruthers M."/>
            <person name="Jennings E.C."/>
            <person name="Chiamaka E.L."/>
            <person name="Frigard R.A."/>
            <person name="Pippel M."/>
            <person name="Attardo G.M."/>
            <person name="Benoit J.B."/>
            <person name="Bornberg-Bauer E."/>
            <person name="Tobe S.S."/>
        </authorList>
    </citation>
    <scope>NUCLEOTIDE SEQUENCE</scope>
    <source>
        <strain evidence="1">Stay&amp;Tobe</strain>
    </source>
</reference>
<feature type="non-terminal residue" evidence="1">
    <location>
        <position position="1"/>
    </location>
</feature>
<dbReference type="EMBL" id="JASPKZ010003446">
    <property type="protein sequence ID" value="KAJ9593335.1"/>
    <property type="molecule type" value="Genomic_DNA"/>
</dbReference>
<proteinExistence type="predicted"/>